<name>A0A813M3J7_9BILA</name>
<sequence length="115" mass="13582">MSRSRKCLIEEQVFNFDMFKLPMQSNDHIHFGGYKDILSGFKNIFLNVFDNQVVKCCTEMFNPKPKSLWYQKFYSKNIFLIIFAIIVALILAYAFYRKKDSKKPHKDIGQAARTL</sequence>
<keyword evidence="1" id="KW-0812">Transmembrane</keyword>
<keyword evidence="3" id="KW-1185">Reference proteome</keyword>
<accession>A0A813M3J7</accession>
<reference evidence="2" key="1">
    <citation type="submission" date="2021-02" db="EMBL/GenBank/DDBJ databases">
        <authorList>
            <person name="Nowell W R."/>
        </authorList>
    </citation>
    <scope>NUCLEOTIDE SEQUENCE</scope>
    <source>
        <strain evidence="2">Ploen Becks lab</strain>
    </source>
</reference>
<protein>
    <submittedName>
        <fullName evidence="2">Uncharacterized protein</fullName>
    </submittedName>
</protein>
<evidence type="ECO:0000256" key="1">
    <source>
        <dbReference type="SAM" id="Phobius"/>
    </source>
</evidence>
<keyword evidence="1" id="KW-0472">Membrane</keyword>
<proteinExistence type="predicted"/>
<dbReference type="Proteomes" id="UP000663879">
    <property type="component" value="Unassembled WGS sequence"/>
</dbReference>
<evidence type="ECO:0000313" key="2">
    <source>
        <dbReference type="EMBL" id="CAF0716668.1"/>
    </source>
</evidence>
<dbReference type="EMBL" id="CAJNOC010000118">
    <property type="protein sequence ID" value="CAF0716668.1"/>
    <property type="molecule type" value="Genomic_DNA"/>
</dbReference>
<evidence type="ECO:0000313" key="3">
    <source>
        <dbReference type="Proteomes" id="UP000663879"/>
    </source>
</evidence>
<comment type="caution">
    <text evidence="2">The sequence shown here is derived from an EMBL/GenBank/DDBJ whole genome shotgun (WGS) entry which is preliminary data.</text>
</comment>
<gene>
    <name evidence="2" type="ORF">OXX778_LOCUS1723</name>
</gene>
<keyword evidence="1" id="KW-1133">Transmembrane helix</keyword>
<organism evidence="2 3">
    <name type="scientific">Brachionus calyciflorus</name>
    <dbReference type="NCBI Taxonomy" id="104777"/>
    <lineage>
        <taxon>Eukaryota</taxon>
        <taxon>Metazoa</taxon>
        <taxon>Spiralia</taxon>
        <taxon>Gnathifera</taxon>
        <taxon>Rotifera</taxon>
        <taxon>Eurotatoria</taxon>
        <taxon>Monogononta</taxon>
        <taxon>Pseudotrocha</taxon>
        <taxon>Ploima</taxon>
        <taxon>Brachionidae</taxon>
        <taxon>Brachionus</taxon>
    </lineage>
</organism>
<feature type="transmembrane region" description="Helical" evidence="1">
    <location>
        <begin position="78"/>
        <end position="96"/>
    </location>
</feature>
<dbReference type="AlphaFoldDB" id="A0A813M3J7"/>